<reference evidence="1" key="1">
    <citation type="submission" date="2018-06" db="EMBL/GenBank/DDBJ databases">
        <authorList>
            <person name="Zhirakovskaya E."/>
        </authorList>
    </citation>
    <scope>NUCLEOTIDE SEQUENCE</scope>
</reference>
<name>A0A3B0VC47_9ZZZZ</name>
<evidence type="ECO:0000313" key="1">
    <source>
        <dbReference type="EMBL" id="VAW41135.1"/>
    </source>
</evidence>
<sequence length="175" mass="19589">MTPEADSRAGDQAQGEQLDSRVIPVMREAVAMVHMVCFGELKDKLADRFQDWEPAEFRRLVGAIVNDIFGTPAQDSESMRFARKHQDTVEKELWALADNLPDLLPPLTDALRMQTLCDHEQGINSLPTLLRARTVGVLVEERPIPMPSTFIILVRQLGARHGMLQPMQADDSASE</sequence>
<dbReference type="AlphaFoldDB" id="A0A3B0VC47"/>
<gene>
    <name evidence="1" type="ORF">MNBD_DELTA04-954</name>
</gene>
<dbReference type="EMBL" id="UOEY01000118">
    <property type="protein sequence ID" value="VAW41135.1"/>
    <property type="molecule type" value="Genomic_DNA"/>
</dbReference>
<accession>A0A3B0VC47</accession>
<organism evidence="1">
    <name type="scientific">hydrothermal vent metagenome</name>
    <dbReference type="NCBI Taxonomy" id="652676"/>
    <lineage>
        <taxon>unclassified sequences</taxon>
        <taxon>metagenomes</taxon>
        <taxon>ecological metagenomes</taxon>
    </lineage>
</organism>
<protein>
    <submittedName>
        <fullName evidence="1">Uncharacterized protein</fullName>
    </submittedName>
</protein>
<proteinExistence type="predicted"/>